<organism evidence="2 3">
    <name type="scientific">Volvox africanus</name>
    <dbReference type="NCBI Taxonomy" id="51714"/>
    <lineage>
        <taxon>Eukaryota</taxon>
        <taxon>Viridiplantae</taxon>
        <taxon>Chlorophyta</taxon>
        <taxon>core chlorophytes</taxon>
        <taxon>Chlorophyceae</taxon>
        <taxon>CS clade</taxon>
        <taxon>Chlamydomonadales</taxon>
        <taxon>Volvocaceae</taxon>
        <taxon>Volvox</taxon>
    </lineage>
</organism>
<gene>
    <name evidence="2" type="ORF">VaNZ11_007850</name>
</gene>
<evidence type="ECO:0000313" key="3">
    <source>
        <dbReference type="Proteomes" id="UP001165090"/>
    </source>
</evidence>
<feature type="non-terminal residue" evidence="2">
    <location>
        <position position="1"/>
    </location>
</feature>
<name>A0ABQ5S412_9CHLO</name>
<feature type="region of interest" description="Disordered" evidence="1">
    <location>
        <begin position="1"/>
        <end position="27"/>
    </location>
</feature>
<dbReference type="Proteomes" id="UP001165090">
    <property type="component" value="Unassembled WGS sequence"/>
</dbReference>
<evidence type="ECO:0000313" key="2">
    <source>
        <dbReference type="EMBL" id="GLI64591.1"/>
    </source>
</evidence>
<dbReference type="EMBL" id="BSDZ01000020">
    <property type="protein sequence ID" value="GLI64591.1"/>
    <property type="molecule type" value="Genomic_DNA"/>
</dbReference>
<proteinExistence type="predicted"/>
<protein>
    <submittedName>
        <fullName evidence="2">Uncharacterized protein</fullName>
    </submittedName>
</protein>
<feature type="non-terminal residue" evidence="2">
    <location>
        <position position="107"/>
    </location>
</feature>
<sequence length="107" mass="11165">TDPDVQLLPGTISPLVAGSSPGNDSRVAQDDTQVFLTHGPLYAVNARGTDVLYQLTLLYGRPGGVQAKVRHGAPGGQYPQLPPQSPWRIDDESDAVVALKGCLGSTG</sequence>
<accession>A0ABQ5S412</accession>
<evidence type="ECO:0000256" key="1">
    <source>
        <dbReference type="SAM" id="MobiDB-lite"/>
    </source>
</evidence>
<keyword evidence="3" id="KW-1185">Reference proteome</keyword>
<reference evidence="2 3" key="1">
    <citation type="journal article" date="2023" name="IScience">
        <title>Expanded male sex-determining region conserved during the evolution of homothallism in the green alga Volvox.</title>
        <authorList>
            <person name="Yamamoto K."/>
            <person name="Matsuzaki R."/>
            <person name="Mahakham W."/>
            <person name="Heman W."/>
            <person name="Sekimoto H."/>
            <person name="Kawachi M."/>
            <person name="Minakuchi Y."/>
            <person name="Toyoda A."/>
            <person name="Nozaki H."/>
        </authorList>
    </citation>
    <scope>NUCLEOTIDE SEQUENCE [LARGE SCALE GENOMIC DNA]</scope>
    <source>
        <strain evidence="2 3">NIES-4468</strain>
    </source>
</reference>
<comment type="caution">
    <text evidence="2">The sequence shown here is derived from an EMBL/GenBank/DDBJ whole genome shotgun (WGS) entry which is preliminary data.</text>
</comment>